<keyword evidence="1" id="KW-0808">Transferase</keyword>
<keyword evidence="2" id="KW-1185">Reference proteome</keyword>
<dbReference type="OrthoDB" id="2014201at2759"/>
<dbReference type="Gene3D" id="3.90.550.10">
    <property type="entry name" value="Spore Coat Polysaccharide Biosynthesis Protein SpsA, Chain A"/>
    <property type="match status" value="1"/>
</dbReference>
<dbReference type="Proteomes" id="UP000800200">
    <property type="component" value="Unassembled WGS sequence"/>
</dbReference>
<dbReference type="PANTHER" id="PTHR11183">
    <property type="entry name" value="GLYCOGENIN SUBFAMILY MEMBER"/>
    <property type="match status" value="1"/>
</dbReference>
<proteinExistence type="predicted"/>
<dbReference type="InterPro" id="IPR029044">
    <property type="entry name" value="Nucleotide-diphossugar_trans"/>
</dbReference>
<evidence type="ECO:0000313" key="2">
    <source>
        <dbReference type="Proteomes" id="UP000800200"/>
    </source>
</evidence>
<dbReference type="InterPro" id="IPR050587">
    <property type="entry name" value="GNT1/Glycosyltrans_8"/>
</dbReference>
<accession>A0A6A6DVS9</accession>
<dbReference type="AlphaFoldDB" id="A0A6A6DVS9"/>
<name>A0A6A6DVS9_9PEZI</name>
<protein>
    <submittedName>
        <fullName evidence="1">Glycosyltransferase family 8 protein</fullName>
    </submittedName>
</protein>
<reference evidence="1" key="1">
    <citation type="journal article" date="2020" name="Stud. Mycol.">
        <title>101 Dothideomycetes genomes: a test case for predicting lifestyles and emergence of pathogens.</title>
        <authorList>
            <person name="Haridas S."/>
            <person name="Albert R."/>
            <person name="Binder M."/>
            <person name="Bloem J."/>
            <person name="Labutti K."/>
            <person name="Salamov A."/>
            <person name="Andreopoulos B."/>
            <person name="Baker S."/>
            <person name="Barry K."/>
            <person name="Bills G."/>
            <person name="Bluhm B."/>
            <person name="Cannon C."/>
            <person name="Castanera R."/>
            <person name="Culley D."/>
            <person name="Daum C."/>
            <person name="Ezra D."/>
            <person name="Gonzalez J."/>
            <person name="Henrissat B."/>
            <person name="Kuo A."/>
            <person name="Liang C."/>
            <person name="Lipzen A."/>
            <person name="Lutzoni F."/>
            <person name="Magnuson J."/>
            <person name="Mondo S."/>
            <person name="Nolan M."/>
            <person name="Ohm R."/>
            <person name="Pangilinan J."/>
            <person name="Park H.-J."/>
            <person name="Ramirez L."/>
            <person name="Alfaro M."/>
            <person name="Sun H."/>
            <person name="Tritt A."/>
            <person name="Yoshinaga Y."/>
            <person name="Zwiers L.-H."/>
            <person name="Turgeon B."/>
            <person name="Goodwin S."/>
            <person name="Spatafora J."/>
            <person name="Crous P."/>
            <person name="Grigoriev I."/>
        </authorList>
    </citation>
    <scope>NUCLEOTIDE SEQUENCE</scope>
    <source>
        <strain evidence="1">CBS 207.26</strain>
    </source>
</reference>
<dbReference type="GO" id="GO:0016740">
    <property type="term" value="F:transferase activity"/>
    <property type="evidence" value="ECO:0007669"/>
    <property type="project" value="UniProtKB-KW"/>
</dbReference>
<sequence length="312" mass="36513">MTHEPEIHHSNTKEKLAYVTWLSSTVVGEDSEKLDEDVYFIGTRILVWQLLHYKKTKTSGIDVIVVVTPDVSESRRERLRKDGAIVRPIEFVHGKNDGWLHPKESRWNDIMSKLRVWEMTEYSRILMLDGDMILLHPLDGIFNDPAAQIMESQRNVSNPEDEPEIPDDFLLASIGEVAGADHDYPPDWEHGLKKHGYFCAGFFMLRPNKQIFNYYTALLDIENRFNPKYMEQNLLNYAHRWNGPMPWKELAYTWNIRSVNDNDIEKGVASMHEKWWEEPLSGSKKVKDIFTSMRHQMEGYYQARDELQGLAN</sequence>
<evidence type="ECO:0000313" key="1">
    <source>
        <dbReference type="EMBL" id="KAF2181786.1"/>
    </source>
</evidence>
<organism evidence="1 2">
    <name type="scientific">Zopfia rhizophila CBS 207.26</name>
    <dbReference type="NCBI Taxonomy" id="1314779"/>
    <lineage>
        <taxon>Eukaryota</taxon>
        <taxon>Fungi</taxon>
        <taxon>Dikarya</taxon>
        <taxon>Ascomycota</taxon>
        <taxon>Pezizomycotina</taxon>
        <taxon>Dothideomycetes</taxon>
        <taxon>Dothideomycetes incertae sedis</taxon>
        <taxon>Zopfiaceae</taxon>
        <taxon>Zopfia</taxon>
    </lineage>
</organism>
<dbReference type="EMBL" id="ML994651">
    <property type="protein sequence ID" value="KAF2181786.1"/>
    <property type="molecule type" value="Genomic_DNA"/>
</dbReference>
<gene>
    <name evidence="1" type="ORF">K469DRAFT_588732</name>
</gene>
<dbReference type="SUPFAM" id="SSF53448">
    <property type="entry name" value="Nucleotide-diphospho-sugar transferases"/>
    <property type="match status" value="1"/>
</dbReference>